<gene>
    <name evidence="1" type="ORF">BE21_39305</name>
</gene>
<reference evidence="1 2" key="1">
    <citation type="submission" date="2014-02" db="EMBL/GenBank/DDBJ databases">
        <title>The small core and large imbalanced accessory genome model reveals a collaborative survival strategy of Sorangium cellulosum strains in nature.</title>
        <authorList>
            <person name="Han K."/>
            <person name="Peng R."/>
            <person name="Blom J."/>
            <person name="Li Y.-Z."/>
        </authorList>
    </citation>
    <scope>NUCLEOTIDE SEQUENCE [LARGE SCALE GENOMIC DNA]</scope>
    <source>
        <strain evidence="1 2">So0007-03</strain>
    </source>
</reference>
<evidence type="ECO:0000313" key="2">
    <source>
        <dbReference type="Proteomes" id="UP000075502"/>
    </source>
</evidence>
<accession>A0A150TLT9</accession>
<evidence type="ECO:0000313" key="1">
    <source>
        <dbReference type="EMBL" id="KYG05669.1"/>
    </source>
</evidence>
<organism evidence="1 2">
    <name type="scientific">Sorangium cellulosum</name>
    <name type="common">Polyangium cellulosum</name>
    <dbReference type="NCBI Taxonomy" id="56"/>
    <lineage>
        <taxon>Bacteria</taxon>
        <taxon>Pseudomonadati</taxon>
        <taxon>Myxococcota</taxon>
        <taxon>Polyangia</taxon>
        <taxon>Polyangiales</taxon>
        <taxon>Polyangiaceae</taxon>
        <taxon>Sorangium</taxon>
    </lineage>
</organism>
<protein>
    <submittedName>
        <fullName evidence="1">Uncharacterized protein</fullName>
    </submittedName>
</protein>
<dbReference type="Proteomes" id="UP000075502">
    <property type="component" value="Unassembled WGS sequence"/>
</dbReference>
<comment type="caution">
    <text evidence="1">The sequence shown here is derived from an EMBL/GenBank/DDBJ whole genome shotgun (WGS) entry which is preliminary data.</text>
</comment>
<sequence length="325" mass="34458">MVTIQDVTMGTVASGIVELRGVVAMSPKFLVSQSSVGRCTYGVYLSAPGLTETAPYSGILAVDRGNDATTGSGGKLYCAKLGEEPAGGEIPDDVMPGDVLDVVGETAYFLLDFCGADTCGDLQCDEEERACHDDETACEADEHQCWEDCSADRLPYVESKTRQRQLAYLTKMEKVGDERAPLPEPHALTAEEVASLSSAADASFHDRWGGVKVRLRGAAAVPWSQGTVVNYGNIVADTDPGEGVAKLQIGNDIYYRGYAPLDDACHKGPVFADAATTWQQIDGFSSLDGCLWTLQVVDPCADFLPASGMCGARTSCSSEPQPGSE</sequence>
<dbReference type="EMBL" id="JEME01001963">
    <property type="protein sequence ID" value="KYG05669.1"/>
    <property type="molecule type" value="Genomic_DNA"/>
</dbReference>
<name>A0A150TLT9_SORCE</name>
<proteinExistence type="predicted"/>
<dbReference type="AlphaFoldDB" id="A0A150TLT9"/>